<dbReference type="InterPro" id="IPR015231">
    <property type="entry name" value="DUF1934"/>
</dbReference>
<reference evidence="1" key="1">
    <citation type="journal article" date="2014" name="Int. J. Syst. Evol. Microbiol.">
        <title>Complete genome sequence of Corynebacterium casei LMG S-19264T (=DSM 44701T), isolated from a smear-ripened cheese.</title>
        <authorList>
            <consortium name="US DOE Joint Genome Institute (JGI-PGF)"/>
            <person name="Walter F."/>
            <person name="Albersmeier A."/>
            <person name="Kalinowski J."/>
            <person name="Ruckert C."/>
        </authorList>
    </citation>
    <scope>NUCLEOTIDE SEQUENCE</scope>
    <source>
        <strain evidence="1">CGMCC 1.12698</strain>
    </source>
</reference>
<protein>
    <recommendedName>
        <fullName evidence="3">DUF1934 domain-containing protein</fullName>
    </recommendedName>
</protein>
<keyword evidence="2" id="KW-1185">Reference proteome</keyword>
<dbReference type="EMBL" id="BMFK01000005">
    <property type="protein sequence ID" value="GGE82289.1"/>
    <property type="molecule type" value="Genomic_DNA"/>
</dbReference>
<dbReference type="RefSeq" id="WP_188389785.1">
    <property type="nucleotide sequence ID" value="NZ_BMFK01000005.1"/>
</dbReference>
<dbReference type="SUPFAM" id="SSF50814">
    <property type="entry name" value="Lipocalins"/>
    <property type="match status" value="1"/>
</dbReference>
<evidence type="ECO:0008006" key="3">
    <source>
        <dbReference type="Google" id="ProtNLM"/>
    </source>
</evidence>
<dbReference type="Pfam" id="PF09148">
    <property type="entry name" value="DUF1934"/>
    <property type="match status" value="1"/>
</dbReference>
<dbReference type="AlphaFoldDB" id="A0A917AXW3"/>
<dbReference type="Proteomes" id="UP000605259">
    <property type="component" value="Unassembled WGS sequence"/>
</dbReference>
<reference evidence="1" key="2">
    <citation type="submission" date="2020-09" db="EMBL/GenBank/DDBJ databases">
        <authorList>
            <person name="Sun Q."/>
            <person name="Zhou Y."/>
        </authorList>
    </citation>
    <scope>NUCLEOTIDE SEQUENCE</scope>
    <source>
        <strain evidence="1">CGMCC 1.12698</strain>
    </source>
</reference>
<dbReference type="Gene3D" id="2.40.128.20">
    <property type="match status" value="1"/>
</dbReference>
<dbReference type="InterPro" id="IPR012674">
    <property type="entry name" value="Calycin"/>
</dbReference>
<gene>
    <name evidence="1" type="ORF">GCM10007140_34920</name>
</gene>
<comment type="caution">
    <text evidence="1">The sequence shown here is derived from an EMBL/GenBank/DDBJ whole genome shotgun (WGS) entry which is preliminary data.</text>
</comment>
<evidence type="ECO:0000313" key="1">
    <source>
        <dbReference type="EMBL" id="GGE82289.1"/>
    </source>
</evidence>
<proteinExistence type="predicted"/>
<organism evidence="1 2">
    <name type="scientific">Priestia taiwanensis</name>
    <dbReference type="NCBI Taxonomy" id="1347902"/>
    <lineage>
        <taxon>Bacteria</taxon>
        <taxon>Bacillati</taxon>
        <taxon>Bacillota</taxon>
        <taxon>Bacilli</taxon>
        <taxon>Bacillales</taxon>
        <taxon>Bacillaceae</taxon>
        <taxon>Priestia</taxon>
    </lineage>
</organism>
<sequence>MSNEQKGLPIKLKFVTEIRDGKRKETVAFDTNGLYYEKGKNRYLTFQEPHEQGEIKTIVKMYDDEVLIMRSGVVSMRQVYKKGHWTQGTYQNTLGQFSMDTKTDNVLVQWSEKTKKGSLFVTYQLLLQGNEAGRYTITINFKEDHHE</sequence>
<name>A0A917AXW3_9BACI</name>
<evidence type="ECO:0000313" key="2">
    <source>
        <dbReference type="Proteomes" id="UP000605259"/>
    </source>
</evidence>
<accession>A0A917AXW3</accession>